<evidence type="ECO:0000313" key="4">
    <source>
        <dbReference type="EMBL" id="RPE62899.1"/>
    </source>
</evidence>
<proteinExistence type="inferred from homology"/>
<accession>A0A3N4U7H1</accession>
<organism evidence="4 5">
    <name type="scientific">Tibeticola sediminis</name>
    <dbReference type="NCBI Taxonomy" id="1917811"/>
    <lineage>
        <taxon>Bacteria</taxon>
        <taxon>Pseudomonadati</taxon>
        <taxon>Pseudomonadota</taxon>
        <taxon>Betaproteobacteria</taxon>
        <taxon>Burkholderiales</taxon>
        <taxon>Comamonadaceae</taxon>
        <taxon>Tibeticola</taxon>
    </lineage>
</organism>
<dbReference type="Pfam" id="PF02113">
    <property type="entry name" value="Peptidase_S13"/>
    <property type="match status" value="1"/>
</dbReference>
<comment type="similarity">
    <text evidence="1">Belongs to the peptidase S13 family.</text>
</comment>
<dbReference type="EMBL" id="RKQL01000008">
    <property type="protein sequence ID" value="RPE62899.1"/>
    <property type="molecule type" value="Genomic_DNA"/>
</dbReference>
<comment type="caution">
    <text evidence="4">The sequence shown here is derived from an EMBL/GenBank/DDBJ whole genome shotgun (WGS) entry which is preliminary data.</text>
</comment>
<evidence type="ECO:0000256" key="3">
    <source>
        <dbReference type="SAM" id="MobiDB-lite"/>
    </source>
</evidence>
<evidence type="ECO:0000313" key="5">
    <source>
        <dbReference type="Proteomes" id="UP000272193"/>
    </source>
</evidence>
<protein>
    <submittedName>
        <fullName evidence="4">D-alanyl-D-alanine carboxypeptidase/D-alanyl-D-alanine-endopeptidase (Penicillin-binding protein 4)</fullName>
    </submittedName>
</protein>
<dbReference type="PRINTS" id="PR00922">
    <property type="entry name" value="DADACBPTASE3"/>
</dbReference>
<dbReference type="RefSeq" id="WP_124224225.1">
    <property type="nucleotide sequence ID" value="NZ_RKQL01000008.1"/>
</dbReference>
<feature type="region of interest" description="Disordered" evidence="3">
    <location>
        <begin position="508"/>
        <end position="551"/>
    </location>
</feature>
<dbReference type="OrthoDB" id="9802627at2"/>
<dbReference type="GO" id="GO:0000270">
    <property type="term" value="P:peptidoglycan metabolic process"/>
    <property type="evidence" value="ECO:0007669"/>
    <property type="project" value="TreeGrafter"/>
</dbReference>
<dbReference type="InterPro" id="IPR000667">
    <property type="entry name" value="Peptidase_S13"/>
</dbReference>
<dbReference type="GO" id="GO:0004185">
    <property type="term" value="F:serine-type carboxypeptidase activity"/>
    <property type="evidence" value="ECO:0007669"/>
    <property type="project" value="InterPro"/>
</dbReference>
<dbReference type="SUPFAM" id="SSF56601">
    <property type="entry name" value="beta-lactamase/transpeptidase-like"/>
    <property type="match status" value="1"/>
</dbReference>
<dbReference type="InterPro" id="IPR012338">
    <property type="entry name" value="Beta-lactam/transpept-like"/>
</dbReference>
<keyword evidence="4" id="KW-0645">Protease</keyword>
<dbReference type="Proteomes" id="UP000272193">
    <property type="component" value="Unassembled WGS sequence"/>
</dbReference>
<evidence type="ECO:0000256" key="1">
    <source>
        <dbReference type="ARBA" id="ARBA00006096"/>
    </source>
</evidence>
<evidence type="ECO:0000256" key="2">
    <source>
        <dbReference type="ARBA" id="ARBA00022801"/>
    </source>
</evidence>
<name>A0A3N4U7H1_9BURK</name>
<sequence length="551" mass="59193">MTANHPAKNAGRRRSWRAAGGLGCVALLVLMSVTAWAGPAAELPASVRAALVRSGVAESALSVSVEAIDPDAARPGTRSTSAPPPARTVLRWQATEPRNPASLMKLVTTFAALELLGPDFTWTNRVETTGRVHDGVLDGNLVLRGSGDPKLVVERLEALLAEVRAAGIVQVRGDIVLDGRIFEPVDPNPARFDDEPLRPYNARPEGLLINFKAVVYRFIPEPERGRARIDAQPPLAGVELPESVPLSTAPCGDWRARLRADFTDPDRVRFEGAYPLACGVREWPVAYPAPERYAPRVVEALWRAGGGTLTGRVRWIAPGEAPVTQPLLQARSLPLASIVADINKFSNNVMAQQLFLTLSAVEQGQGSFAASRERLRRWWQQRLGAVAEAPEIENGSGLSRHARLSAEALAAVLRAAVHSAVAEPFIDSLGVAGIDGTVARLRERRPDSPLLGRAWLKTGSLRDVAAIAGYVRSASDRLYAVVAIVNAPEAPAARPALDALLEWVAQDAPSPGRTQARALPQPEPATPDKPQATKSVTARNMPEENSNDRSF</sequence>
<keyword evidence="5" id="KW-1185">Reference proteome</keyword>
<keyword evidence="2" id="KW-0378">Hydrolase</keyword>
<dbReference type="Gene3D" id="3.50.80.20">
    <property type="entry name" value="D-Ala-D-Ala carboxypeptidase C, peptidase S13"/>
    <property type="match status" value="1"/>
</dbReference>
<dbReference type="GO" id="GO:0006508">
    <property type="term" value="P:proteolysis"/>
    <property type="evidence" value="ECO:0007669"/>
    <property type="project" value="InterPro"/>
</dbReference>
<reference evidence="4 5" key="1">
    <citation type="submission" date="2018-11" db="EMBL/GenBank/DDBJ databases">
        <title>Genomic Encyclopedia of Type Strains, Phase IV (KMG-IV): sequencing the most valuable type-strain genomes for metagenomic binning, comparative biology and taxonomic classification.</title>
        <authorList>
            <person name="Goeker M."/>
        </authorList>
    </citation>
    <scope>NUCLEOTIDE SEQUENCE [LARGE SCALE GENOMIC DNA]</scope>
    <source>
        <strain evidence="4 5">DSM 101684</strain>
    </source>
</reference>
<gene>
    <name evidence="4" type="ORF">EDC62_2598</name>
</gene>
<dbReference type="PANTHER" id="PTHR30023">
    <property type="entry name" value="D-ALANYL-D-ALANINE CARBOXYPEPTIDASE"/>
    <property type="match status" value="1"/>
</dbReference>
<dbReference type="PANTHER" id="PTHR30023:SF0">
    <property type="entry name" value="PENICILLIN-SENSITIVE CARBOXYPEPTIDASE A"/>
    <property type="match status" value="1"/>
</dbReference>
<dbReference type="AlphaFoldDB" id="A0A3N4U7H1"/>
<keyword evidence="4" id="KW-0121">Carboxypeptidase</keyword>
<dbReference type="NCBIfam" id="TIGR00666">
    <property type="entry name" value="PBP4"/>
    <property type="match status" value="1"/>
</dbReference>
<dbReference type="Gene3D" id="3.40.710.10">
    <property type="entry name" value="DD-peptidase/beta-lactamase superfamily"/>
    <property type="match status" value="1"/>
</dbReference>